<dbReference type="InterPro" id="IPR054722">
    <property type="entry name" value="PolX-like_BBD"/>
</dbReference>
<dbReference type="PANTHER" id="PTHR11439:SF467">
    <property type="entry name" value="INTEGRASE CATALYTIC DOMAIN-CONTAINING PROTEIN"/>
    <property type="match status" value="1"/>
</dbReference>
<dbReference type="InterPro" id="IPR001584">
    <property type="entry name" value="Integrase_cat-core"/>
</dbReference>
<dbReference type="PANTHER" id="PTHR11439">
    <property type="entry name" value="GAG-POL-RELATED RETROTRANSPOSON"/>
    <property type="match status" value="1"/>
</dbReference>
<feature type="domain" description="Integrase catalytic" evidence="2">
    <location>
        <begin position="236"/>
        <end position="353"/>
    </location>
</feature>
<evidence type="ECO:0000313" key="3">
    <source>
        <dbReference type="EMBL" id="GEU39688.1"/>
    </source>
</evidence>
<dbReference type="InterPro" id="IPR012337">
    <property type="entry name" value="RNaseH-like_sf"/>
</dbReference>
<dbReference type="InterPro" id="IPR013103">
    <property type="entry name" value="RVT_2"/>
</dbReference>
<dbReference type="Pfam" id="PF07727">
    <property type="entry name" value="RVT_2"/>
    <property type="match status" value="1"/>
</dbReference>
<name>A0A6L2JRI2_TANCI</name>
<dbReference type="GO" id="GO:0003676">
    <property type="term" value="F:nucleic acid binding"/>
    <property type="evidence" value="ECO:0007669"/>
    <property type="project" value="InterPro"/>
</dbReference>
<dbReference type="GO" id="GO:0015074">
    <property type="term" value="P:DNA integration"/>
    <property type="evidence" value="ECO:0007669"/>
    <property type="project" value="InterPro"/>
</dbReference>
<dbReference type="InterPro" id="IPR043502">
    <property type="entry name" value="DNA/RNA_pol_sf"/>
</dbReference>
<keyword evidence="1" id="KW-0378">Hydrolase</keyword>
<keyword evidence="1" id="KW-0064">Aspartyl protease</keyword>
<dbReference type="PROSITE" id="PS50994">
    <property type="entry name" value="INTEGRASE"/>
    <property type="match status" value="1"/>
</dbReference>
<sequence length="1031" mass="119183">MKAILRKDKCLAAIGERPDEVTDDIIWDEMDGNAIAILHLALADGVFLRYVAAAILEKENRRNNREDMQTSSRQVEALVVTKGRKDCWGLNTSYPQRNVASILEDGNALCCEAAVANKSRKRFADVWLFNTGATFHMTTRREWFHQYKPISGCGSMYSCNDHELKIIGIGSITVKMHDGTVRTIRDVRHVEGLKKNLLSLGQLDDLGYKMEIHNKIMKIIKGALVLMRGEKVAANLYQLKGEIIEEAEALVASNSLSHRYFISFIDDYSRRCWVYPIKKKSDVFEVFKVYKARVELDSGKKIKCLRTDNGGEYTGDEFDTFYKQEGIKRQFTTAYTPQQNKVAERMNRTLLEEQEKFELKTPMEMWTGKPNNYSDLHIFHDVQYPRNYNGGSKIQKMLVLREAMQEEIKALHKNKTWELVPLPGEGRNRLQRNFFPCGSNDNNSSGSGKCATYDLHLEQLDVKTAFLHGNLEEEIYMLRSEGFKQKRKENLVCRLNKSLYGLKQARRCWYKRFDSFIRSLGYNRLHADPCAYFKRFGNNDFIILLLYVDYMLVTGPNKYRINNLKAQLVREFKMKDLGPANKILGMQIYRDRVSRKIWLSQKSYVKKILQRFNMQDCKPISTPFPTNVKLSFKMSPSSEKERMEMSRVPYASTMGSLMFAMICTRPDIAHAVGVVSRYMAKPGREHWEAVKRIFRYIKGTSDVALCFGDTDLIVTRYVNYDYAGDLDGSKSTTGYVFTLSGGTVSWVSKLQSVVTMSTTEAEYVTTAQANKEAVWLKMLLEELEYKQEKITLFCDNQSALYLARNPTFHKKTKHIRVQYHFVREKLEEGIMDMQKIHTYYNVADYLTKAINCDKFIWCRSSCGLAETCLETIPKLWMNVFQAMSNTYWNNLYEKLQKKGSGVYTMYTRCSKLPVSETRSNSCDTHWKSNVDRERRVTVGMEQAVYVIKRLCKKPPIFSSPGAVSLDTVITDPKKNAAEAKSRGNAAFNQKKYIVIASLNLPLRSFLIMEVMFRSKTRFMRKNNNEFEIYSF</sequence>
<dbReference type="CDD" id="cd09272">
    <property type="entry name" value="RNase_HI_RT_Ty1"/>
    <property type="match status" value="1"/>
</dbReference>
<dbReference type="GO" id="GO:0004190">
    <property type="term" value="F:aspartic-type endopeptidase activity"/>
    <property type="evidence" value="ECO:0007669"/>
    <property type="project" value="UniProtKB-KW"/>
</dbReference>
<organism evidence="3">
    <name type="scientific">Tanacetum cinerariifolium</name>
    <name type="common">Dalmatian daisy</name>
    <name type="synonym">Chrysanthemum cinerariifolium</name>
    <dbReference type="NCBI Taxonomy" id="118510"/>
    <lineage>
        <taxon>Eukaryota</taxon>
        <taxon>Viridiplantae</taxon>
        <taxon>Streptophyta</taxon>
        <taxon>Embryophyta</taxon>
        <taxon>Tracheophyta</taxon>
        <taxon>Spermatophyta</taxon>
        <taxon>Magnoliopsida</taxon>
        <taxon>eudicotyledons</taxon>
        <taxon>Gunneridae</taxon>
        <taxon>Pentapetalae</taxon>
        <taxon>asterids</taxon>
        <taxon>campanulids</taxon>
        <taxon>Asterales</taxon>
        <taxon>Asteraceae</taxon>
        <taxon>Asteroideae</taxon>
        <taxon>Anthemideae</taxon>
        <taxon>Anthemidinae</taxon>
        <taxon>Tanacetum</taxon>
    </lineage>
</organism>
<dbReference type="AlphaFoldDB" id="A0A6L2JRI2"/>
<dbReference type="Pfam" id="PF22936">
    <property type="entry name" value="Pol_BBD"/>
    <property type="match status" value="1"/>
</dbReference>
<dbReference type="Pfam" id="PF00665">
    <property type="entry name" value="rve"/>
    <property type="match status" value="1"/>
</dbReference>
<dbReference type="Gene3D" id="3.30.420.10">
    <property type="entry name" value="Ribonuclease H-like superfamily/Ribonuclease H"/>
    <property type="match status" value="1"/>
</dbReference>
<reference evidence="3" key="1">
    <citation type="journal article" date="2019" name="Sci. Rep.">
        <title>Draft genome of Tanacetum cinerariifolium, the natural source of mosquito coil.</title>
        <authorList>
            <person name="Yamashiro T."/>
            <person name="Shiraishi A."/>
            <person name="Satake H."/>
            <person name="Nakayama K."/>
        </authorList>
    </citation>
    <scope>NUCLEOTIDE SEQUENCE</scope>
</reference>
<evidence type="ECO:0000259" key="2">
    <source>
        <dbReference type="PROSITE" id="PS50994"/>
    </source>
</evidence>
<proteinExistence type="predicted"/>
<dbReference type="SUPFAM" id="SSF56672">
    <property type="entry name" value="DNA/RNA polymerases"/>
    <property type="match status" value="1"/>
</dbReference>
<dbReference type="SUPFAM" id="SSF53098">
    <property type="entry name" value="Ribonuclease H-like"/>
    <property type="match status" value="1"/>
</dbReference>
<accession>A0A6L2JRI2</accession>
<dbReference type="EMBL" id="BKCJ010001206">
    <property type="protein sequence ID" value="GEU39688.1"/>
    <property type="molecule type" value="Genomic_DNA"/>
</dbReference>
<comment type="caution">
    <text evidence="3">The sequence shown here is derived from an EMBL/GenBank/DDBJ whole genome shotgun (WGS) entry which is preliminary data.</text>
</comment>
<gene>
    <name evidence="3" type="ORF">Tci_011666</name>
</gene>
<protein>
    <submittedName>
        <fullName evidence="3">Retrovirus-related Pol polyprotein from transposon TNT 1-94</fullName>
    </submittedName>
</protein>
<evidence type="ECO:0000256" key="1">
    <source>
        <dbReference type="ARBA" id="ARBA00022750"/>
    </source>
</evidence>
<dbReference type="InterPro" id="IPR036397">
    <property type="entry name" value="RNaseH_sf"/>
</dbReference>
<keyword evidence="1" id="KW-0645">Protease</keyword>